<evidence type="ECO:0000256" key="7">
    <source>
        <dbReference type="RuleBase" id="RU363047"/>
    </source>
</evidence>
<keyword evidence="6" id="KW-0297">G-protein coupled receptor</keyword>
<dbReference type="Gene3D" id="1.20.1070.10">
    <property type="entry name" value="Rhodopsin 7-helix transmembrane proteins"/>
    <property type="match status" value="1"/>
</dbReference>
<dbReference type="InterPro" id="IPR017452">
    <property type="entry name" value="GPCR_Rhodpsn_7TM"/>
</dbReference>
<dbReference type="RefSeq" id="XP_032831159.1">
    <property type="nucleotide sequence ID" value="XM_032975268.1"/>
</dbReference>
<feature type="transmembrane region" description="Helical" evidence="7">
    <location>
        <begin position="137"/>
        <end position="159"/>
    </location>
</feature>
<evidence type="ECO:0000313" key="10">
    <source>
        <dbReference type="RefSeq" id="XP_032831159.1"/>
    </source>
</evidence>
<sequence length="327" mass="36411">MEGNDSYVILGTLEAPHNVRVLAFTLCLIVFVASLLANLLVLLSVVVRPQLHKPVYAFMCNLMTADIIGCTVSLPQQLYIFLTGDTRIPRSSCIAQMFSINLFIGIECFALASMSVDRYVAICHPLRYHAIVTGKRTLMAIAAIWGFVGAVLVPLTILVSALKLRDGDRQIQGVICDYMGFVRLSQGDTQLQAVYSTAMVVVLFVVPLLLIAYTYARVIVECARTRRSDFKAKAANTFLTHFFMLAVFFVAIFLSVLVSRLVKDLQSAQARNMRYAAGFTIFFIPMANVSIYVFRTKELRREMTHCLRAIIPSDFCGARVHKVSAIV</sequence>
<keyword evidence="7" id="KW-0716">Sensory transduction</keyword>
<dbReference type="PROSITE" id="PS00237">
    <property type="entry name" value="G_PROTEIN_RECEP_F1_1"/>
    <property type="match status" value="1"/>
</dbReference>
<keyword evidence="4 7" id="KW-0472">Membrane</keyword>
<dbReference type="InterPro" id="IPR052921">
    <property type="entry name" value="GPCR1_Superfamily_Member"/>
</dbReference>
<feature type="transmembrane region" description="Helical" evidence="7">
    <location>
        <begin position="193"/>
        <end position="216"/>
    </location>
</feature>
<dbReference type="Proteomes" id="UP001318040">
    <property type="component" value="Chromosome 55"/>
</dbReference>
<keyword evidence="5 6" id="KW-0807">Transducer</keyword>
<keyword evidence="7" id="KW-0552">Olfaction</keyword>
<dbReference type="PRINTS" id="PR00245">
    <property type="entry name" value="OLFACTORYR"/>
</dbReference>
<evidence type="ECO:0000313" key="9">
    <source>
        <dbReference type="Proteomes" id="UP001318040"/>
    </source>
</evidence>
<organism evidence="9 10">
    <name type="scientific">Petromyzon marinus</name>
    <name type="common">Sea lamprey</name>
    <dbReference type="NCBI Taxonomy" id="7757"/>
    <lineage>
        <taxon>Eukaryota</taxon>
        <taxon>Metazoa</taxon>
        <taxon>Chordata</taxon>
        <taxon>Craniata</taxon>
        <taxon>Vertebrata</taxon>
        <taxon>Cyclostomata</taxon>
        <taxon>Hyperoartia</taxon>
        <taxon>Petromyzontiformes</taxon>
        <taxon>Petromyzontidae</taxon>
        <taxon>Petromyzon</taxon>
    </lineage>
</organism>
<dbReference type="PROSITE" id="PS50262">
    <property type="entry name" value="G_PROTEIN_RECEP_F1_2"/>
    <property type="match status" value="1"/>
</dbReference>
<dbReference type="GO" id="GO:0004984">
    <property type="term" value="F:olfactory receptor activity"/>
    <property type="evidence" value="ECO:0007669"/>
    <property type="project" value="InterPro"/>
</dbReference>
<evidence type="ECO:0000256" key="2">
    <source>
        <dbReference type="ARBA" id="ARBA00022692"/>
    </source>
</evidence>
<dbReference type="KEGG" id="pmrn:116954609"/>
<gene>
    <name evidence="10" type="primary">LOC116954609</name>
</gene>
<dbReference type="SMART" id="SM01381">
    <property type="entry name" value="7TM_GPCR_Srsx"/>
    <property type="match status" value="1"/>
</dbReference>
<dbReference type="GO" id="GO:0005886">
    <property type="term" value="C:plasma membrane"/>
    <property type="evidence" value="ECO:0007669"/>
    <property type="project" value="UniProtKB-SubCell"/>
</dbReference>
<accession>A0AAJ7U7H5</accession>
<evidence type="ECO:0000256" key="5">
    <source>
        <dbReference type="ARBA" id="ARBA00023224"/>
    </source>
</evidence>
<feature type="transmembrane region" description="Helical" evidence="7">
    <location>
        <begin position="94"/>
        <end position="116"/>
    </location>
</feature>
<keyword evidence="9" id="KW-1185">Reference proteome</keyword>
<feature type="transmembrane region" description="Helical" evidence="7">
    <location>
        <begin position="55"/>
        <end position="74"/>
    </location>
</feature>
<dbReference type="GO" id="GO:0005549">
    <property type="term" value="F:odorant binding"/>
    <property type="evidence" value="ECO:0007669"/>
    <property type="project" value="TreeGrafter"/>
</dbReference>
<dbReference type="PANTHER" id="PTHR26451:SF897">
    <property type="entry name" value="TRACE AMINE-ASSOCIATED RECEPTOR 5-LIKE"/>
    <property type="match status" value="1"/>
</dbReference>
<evidence type="ECO:0000259" key="8">
    <source>
        <dbReference type="PROSITE" id="PS50262"/>
    </source>
</evidence>
<feature type="domain" description="G-protein coupled receptors family 1 profile" evidence="8">
    <location>
        <begin position="37"/>
        <end position="292"/>
    </location>
</feature>
<comment type="similarity">
    <text evidence="6">Belongs to the G-protein coupled receptor 1 family.</text>
</comment>
<dbReference type="PANTHER" id="PTHR26451">
    <property type="entry name" value="G_PROTEIN_RECEP_F1_2 DOMAIN-CONTAINING PROTEIN"/>
    <property type="match status" value="1"/>
</dbReference>
<keyword evidence="6" id="KW-0675">Receptor</keyword>
<dbReference type="SUPFAM" id="SSF81321">
    <property type="entry name" value="Family A G protein-coupled receptor-like"/>
    <property type="match status" value="1"/>
</dbReference>
<keyword evidence="7" id="KW-1003">Cell membrane</keyword>
<dbReference type="GO" id="GO:0004930">
    <property type="term" value="F:G protein-coupled receptor activity"/>
    <property type="evidence" value="ECO:0007669"/>
    <property type="project" value="UniProtKB-KW"/>
</dbReference>
<dbReference type="PRINTS" id="PR00237">
    <property type="entry name" value="GPCRRHODOPSN"/>
</dbReference>
<dbReference type="AlphaFoldDB" id="A0AAJ7U7H5"/>
<evidence type="ECO:0000256" key="1">
    <source>
        <dbReference type="ARBA" id="ARBA00004141"/>
    </source>
</evidence>
<keyword evidence="2 6" id="KW-0812">Transmembrane</keyword>
<feature type="transmembrane region" description="Helical" evidence="7">
    <location>
        <begin position="20"/>
        <end position="43"/>
    </location>
</feature>
<evidence type="ECO:0000256" key="6">
    <source>
        <dbReference type="RuleBase" id="RU000688"/>
    </source>
</evidence>
<dbReference type="Pfam" id="PF00001">
    <property type="entry name" value="7tm_1"/>
    <property type="match status" value="1"/>
</dbReference>
<dbReference type="InterPro" id="IPR000276">
    <property type="entry name" value="GPCR_Rhodpsn"/>
</dbReference>
<feature type="transmembrane region" description="Helical" evidence="7">
    <location>
        <begin position="274"/>
        <end position="294"/>
    </location>
</feature>
<feature type="transmembrane region" description="Helical" evidence="7">
    <location>
        <begin position="237"/>
        <end position="262"/>
    </location>
</feature>
<evidence type="ECO:0000256" key="4">
    <source>
        <dbReference type="ARBA" id="ARBA00023136"/>
    </source>
</evidence>
<dbReference type="InterPro" id="IPR000725">
    <property type="entry name" value="Olfact_rcpt"/>
</dbReference>
<evidence type="ECO:0000256" key="3">
    <source>
        <dbReference type="ARBA" id="ARBA00022989"/>
    </source>
</evidence>
<comment type="subcellular location">
    <subcellularLocation>
        <location evidence="7">Cell membrane</location>
        <topology evidence="7">Multi-pass membrane protein</topology>
    </subcellularLocation>
    <subcellularLocation>
        <location evidence="1">Membrane</location>
        <topology evidence="1">Multi-pass membrane protein</topology>
    </subcellularLocation>
</comment>
<name>A0AAJ7U7H5_PETMA</name>
<protein>
    <recommendedName>
        <fullName evidence="7">Olfactory receptor</fullName>
    </recommendedName>
</protein>
<keyword evidence="3 7" id="KW-1133">Transmembrane helix</keyword>
<reference evidence="10" key="1">
    <citation type="submission" date="2025-08" db="UniProtKB">
        <authorList>
            <consortium name="RefSeq"/>
        </authorList>
    </citation>
    <scope>IDENTIFICATION</scope>
    <source>
        <tissue evidence="10">Sperm</tissue>
    </source>
</reference>
<proteinExistence type="inferred from homology"/>